<dbReference type="InterPro" id="IPR036322">
    <property type="entry name" value="WD40_repeat_dom_sf"/>
</dbReference>
<feature type="domain" description="F-box" evidence="5">
    <location>
        <begin position="64"/>
        <end position="110"/>
    </location>
</feature>
<dbReference type="InterPro" id="IPR001087">
    <property type="entry name" value="GDSL"/>
</dbReference>
<keyword evidence="2" id="KW-0378">Hydrolase</keyword>
<dbReference type="AlphaFoldDB" id="A0A7J7DEZ0"/>
<organism evidence="6 7">
    <name type="scientific">Tripterygium wilfordii</name>
    <name type="common">Thunder God vine</name>
    <dbReference type="NCBI Taxonomy" id="458696"/>
    <lineage>
        <taxon>Eukaryota</taxon>
        <taxon>Viridiplantae</taxon>
        <taxon>Streptophyta</taxon>
        <taxon>Embryophyta</taxon>
        <taxon>Tracheophyta</taxon>
        <taxon>Spermatophyta</taxon>
        <taxon>Magnoliopsida</taxon>
        <taxon>eudicotyledons</taxon>
        <taxon>Gunneridae</taxon>
        <taxon>Pentapetalae</taxon>
        <taxon>rosids</taxon>
        <taxon>fabids</taxon>
        <taxon>Celastrales</taxon>
        <taxon>Celastraceae</taxon>
        <taxon>Tripterygium</taxon>
    </lineage>
</organism>
<evidence type="ECO:0000313" key="6">
    <source>
        <dbReference type="EMBL" id="KAF5744955.1"/>
    </source>
</evidence>
<feature type="repeat" description="WD" evidence="4">
    <location>
        <begin position="216"/>
        <end position="251"/>
    </location>
</feature>
<dbReference type="InParanoid" id="A0A7J7DEZ0"/>
<dbReference type="PANTHER" id="PTHR45648">
    <property type="entry name" value="GDSL LIPASE/ACYLHYDROLASE FAMILY PROTEIN (AFU_ORTHOLOGUE AFUA_4G14700)"/>
    <property type="match status" value="1"/>
</dbReference>
<protein>
    <recommendedName>
        <fullName evidence="5">F-box domain-containing protein</fullName>
    </recommendedName>
</protein>
<dbReference type="InterPro" id="IPR036514">
    <property type="entry name" value="SGNH_hydro_sf"/>
</dbReference>
<dbReference type="SUPFAM" id="SSF50978">
    <property type="entry name" value="WD40 repeat-like"/>
    <property type="match status" value="1"/>
</dbReference>
<keyword evidence="3" id="KW-0442">Lipid degradation</keyword>
<keyword evidence="3" id="KW-0443">Lipid metabolism</keyword>
<comment type="caution">
    <text evidence="6">The sequence shown here is derived from an EMBL/GenBank/DDBJ whole genome shotgun (WGS) entry which is preliminary data.</text>
</comment>
<dbReference type="InterPro" id="IPR001810">
    <property type="entry name" value="F-box_dom"/>
</dbReference>
<evidence type="ECO:0000259" key="5">
    <source>
        <dbReference type="PROSITE" id="PS50181"/>
    </source>
</evidence>
<accession>A0A7J7DEZ0</accession>
<proteinExistence type="inferred from homology"/>
<dbReference type="InterPro" id="IPR051058">
    <property type="entry name" value="GDSL_Est/Lipase"/>
</dbReference>
<dbReference type="GO" id="GO:0016042">
    <property type="term" value="P:lipid catabolic process"/>
    <property type="evidence" value="ECO:0007669"/>
    <property type="project" value="UniProtKB-KW"/>
</dbReference>
<dbReference type="Pfam" id="PF00646">
    <property type="entry name" value="F-box"/>
    <property type="match status" value="1"/>
</dbReference>
<evidence type="ECO:0000256" key="1">
    <source>
        <dbReference type="ARBA" id="ARBA00008668"/>
    </source>
</evidence>
<dbReference type="EMBL" id="JAAARO010000007">
    <property type="protein sequence ID" value="KAF5744955.1"/>
    <property type="molecule type" value="Genomic_DNA"/>
</dbReference>
<dbReference type="InterPro" id="IPR001680">
    <property type="entry name" value="WD40_rpt"/>
</dbReference>
<evidence type="ECO:0000313" key="7">
    <source>
        <dbReference type="Proteomes" id="UP000593562"/>
    </source>
</evidence>
<reference evidence="6 7" key="1">
    <citation type="journal article" date="2020" name="Nat. Commun.">
        <title>Genome of Tripterygium wilfordii and identification of cytochrome P450 involved in triptolide biosynthesis.</title>
        <authorList>
            <person name="Tu L."/>
            <person name="Su P."/>
            <person name="Zhang Z."/>
            <person name="Gao L."/>
            <person name="Wang J."/>
            <person name="Hu T."/>
            <person name="Zhou J."/>
            <person name="Zhang Y."/>
            <person name="Zhao Y."/>
            <person name="Liu Y."/>
            <person name="Song Y."/>
            <person name="Tong Y."/>
            <person name="Lu Y."/>
            <person name="Yang J."/>
            <person name="Xu C."/>
            <person name="Jia M."/>
            <person name="Peters R.J."/>
            <person name="Huang L."/>
            <person name="Gao W."/>
        </authorList>
    </citation>
    <scope>NUCLEOTIDE SEQUENCE [LARGE SCALE GENOMIC DNA]</scope>
    <source>
        <strain evidence="7">cv. XIE 37</strain>
        <tissue evidence="6">Leaf</tissue>
    </source>
</reference>
<dbReference type="InterPro" id="IPR015943">
    <property type="entry name" value="WD40/YVTN_repeat-like_dom_sf"/>
</dbReference>
<dbReference type="Proteomes" id="UP000593562">
    <property type="component" value="Unassembled WGS sequence"/>
</dbReference>
<keyword evidence="4" id="KW-0853">WD repeat</keyword>
<keyword evidence="7" id="KW-1185">Reference proteome</keyword>
<dbReference type="Pfam" id="PF00400">
    <property type="entry name" value="WD40"/>
    <property type="match status" value="4"/>
</dbReference>
<dbReference type="PANTHER" id="PTHR45648:SF7">
    <property type="entry name" value="OS12G0126100 PROTEIN"/>
    <property type="match status" value="1"/>
</dbReference>
<dbReference type="InterPro" id="IPR036047">
    <property type="entry name" value="F-box-like_dom_sf"/>
</dbReference>
<dbReference type="GO" id="GO:0016788">
    <property type="term" value="F:hydrolase activity, acting on ester bonds"/>
    <property type="evidence" value="ECO:0007669"/>
    <property type="project" value="InterPro"/>
</dbReference>
<evidence type="ECO:0000256" key="4">
    <source>
        <dbReference type="PROSITE-ProRule" id="PRU00221"/>
    </source>
</evidence>
<dbReference type="Gene3D" id="2.130.10.10">
    <property type="entry name" value="YVTN repeat-like/Quinoprotein amine dehydrogenase"/>
    <property type="match status" value="1"/>
</dbReference>
<name>A0A7J7DEZ0_TRIWF</name>
<dbReference type="PROSITE" id="PS50181">
    <property type="entry name" value="FBOX"/>
    <property type="match status" value="1"/>
</dbReference>
<dbReference type="Gene3D" id="1.20.1280.50">
    <property type="match status" value="1"/>
</dbReference>
<dbReference type="PROSITE" id="PS50082">
    <property type="entry name" value="WD_REPEATS_2"/>
    <property type="match status" value="1"/>
</dbReference>
<dbReference type="SMART" id="SM00320">
    <property type="entry name" value="WD40"/>
    <property type="match status" value="4"/>
</dbReference>
<evidence type="ECO:0000256" key="3">
    <source>
        <dbReference type="ARBA" id="ARBA00022963"/>
    </source>
</evidence>
<dbReference type="Gene3D" id="3.40.50.1110">
    <property type="entry name" value="SGNH hydrolase"/>
    <property type="match status" value="1"/>
</dbReference>
<dbReference type="Pfam" id="PF00657">
    <property type="entry name" value="Lipase_GDSL"/>
    <property type="match status" value="1"/>
</dbReference>
<gene>
    <name evidence="6" type="ORF">HS088_TW07G00536</name>
</gene>
<dbReference type="SMART" id="SM00256">
    <property type="entry name" value="FBOX"/>
    <property type="match status" value="1"/>
</dbReference>
<dbReference type="SUPFAM" id="SSF81383">
    <property type="entry name" value="F-box domain"/>
    <property type="match status" value="1"/>
</dbReference>
<evidence type="ECO:0000256" key="2">
    <source>
        <dbReference type="ARBA" id="ARBA00022801"/>
    </source>
</evidence>
<sequence length="702" mass="77632">MAFECQECTEVSKNLDNCEKDSCLEQIEAQHINISTLDCHHKNCIKSSYTAKQSPCNNVLSGCRLSITDLPPALISEILNCLDPKELGVVSCVSPILYRLASEHRVWKEFYSERWGLPIVPTSMVSDEKSWKELFVQREFRRPVTSLALDLTSIYSGSWDMAVRVWDRASLKCLKVLRHGDWVWSLAPHDTTVASASGSDVYVWETKKGIPLGVIHNAHDGNIYSLARSHTGDFIFTGGEDGAIHMFEMTSHCVKADIVRVATWIPHSGPVYSLAFEFPWLVSASSDGTMSLIDVRTLLRTRRRSLGKNAMKFKHANPNSLEPPQRMLHGFGANLFSVDIGADLGMASVTNGQFSTLSTEGGSYGAALYVMGDSSVDCGDNTLFYPLVRHNLSLLPCNGSASLLPHLLAGKIGLPYIPSFYSQNGSIDGLLSGVNYGSAQATIMKPSSQSHQSLNQQLRQVSETFQILQLQLGDDSAQRFIRSSIFYLSFGKDDYIDLFLRNTSGIMLKYSGPEFAHILVSQMVDAIKYLYDANVRKIICLGILPLGCTPRAVLDWYNITAVGDDDYGSGCVEEINELILEYNTMLDERIVEMKSELPDAQIIFCDVYQGIMEIITNQNLYGFKDIENACCGVGLRGAMVGCLSVEMACNDAADHVWWDLYNPTHAVNSLLADSTWSGQSLPSICRPFSVQNLVSTSVPDLN</sequence>
<comment type="similarity">
    <text evidence="1">Belongs to the 'GDSL' lipolytic enzyme family.</text>
</comment>